<evidence type="ECO:0000313" key="3">
    <source>
        <dbReference type="Proteomes" id="UP000008461"/>
    </source>
</evidence>
<sequence length="514" mass="60063">MAQDLPLGLQDFRKIIENDFKYIDKTRYIYEMCRTPGAYFLSRPRRFGKSITLAVLQELYLGSRDLFKGLWIQDHWDWNRTHPVLRISFSALGFQEIGLKAALEQELKQIALSKRIQLKTIGVASMFKEMIVELAKKNKVVVLIDEYDAPIINYLGKEIEKAYENRELLKSFYTVLKDLDSHLEFVFITGVSKFSKVGIFSGMNNLTDLSMHPQYATMLGYTQQELESNFMEELETTATQLLINPTKLLDQLRWWYNGYRFHLDAQRVYNPVSVNNFFDRKEFKNFWFETGTPTFLINLLKQEGIYKFTNDPQPEQSFDTFELENLNVYGLLYQTGYLTIKTRNPFGLYELDYPNHEVEYAMNGYLFEAFSGLRYGEGLPLVFKLETLLRNQNLEQAIQVLQGMFKGIPYQLHEHYPEKFFHAAIHLLFTYMGLSVHSEVCTADGRADAVVETPTHIYLFEFKLDQSADVALNQIRQKQYYQAFWQKGKPVLGVGVNFSSTIKNIEDWKLEQLG</sequence>
<organism evidence="2 3">
    <name type="scientific">Haliscomenobacter hydrossis (strain ATCC 27775 / DSM 1100 / LMG 10767 / O)</name>
    <dbReference type="NCBI Taxonomy" id="760192"/>
    <lineage>
        <taxon>Bacteria</taxon>
        <taxon>Pseudomonadati</taxon>
        <taxon>Bacteroidota</taxon>
        <taxon>Saprospiria</taxon>
        <taxon>Saprospirales</taxon>
        <taxon>Haliscomenobacteraceae</taxon>
        <taxon>Haliscomenobacter</taxon>
    </lineage>
</organism>
<accession>F4KS40</accession>
<reference key="2">
    <citation type="submission" date="2011-04" db="EMBL/GenBank/DDBJ databases">
        <title>Complete sequence of chromosome of Haliscomenobacter hydrossis DSM 1100.</title>
        <authorList>
            <consortium name="US DOE Joint Genome Institute (JGI-PGF)"/>
            <person name="Lucas S."/>
            <person name="Han J."/>
            <person name="Lapidus A."/>
            <person name="Bruce D."/>
            <person name="Goodwin L."/>
            <person name="Pitluck S."/>
            <person name="Peters L."/>
            <person name="Kyrpides N."/>
            <person name="Mavromatis K."/>
            <person name="Ivanova N."/>
            <person name="Ovchinnikova G."/>
            <person name="Pagani I."/>
            <person name="Daligault H."/>
            <person name="Detter J.C."/>
            <person name="Han C."/>
            <person name="Land M."/>
            <person name="Hauser L."/>
            <person name="Markowitz V."/>
            <person name="Cheng J.-F."/>
            <person name="Hugenholtz P."/>
            <person name="Woyke T."/>
            <person name="Wu D."/>
            <person name="Verbarg S."/>
            <person name="Frueling A."/>
            <person name="Brambilla E."/>
            <person name="Klenk H.-P."/>
            <person name="Eisen J.A."/>
        </authorList>
    </citation>
    <scope>NUCLEOTIDE SEQUENCE</scope>
    <source>
        <strain>DSM 1100</strain>
    </source>
</reference>
<dbReference type="eggNOG" id="COG1672">
    <property type="taxonomic scope" value="Bacteria"/>
</dbReference>
<dbReference type="HOGENOM" id="CLU_021114_0_1_10"/>
<dbReference type="PANTHER" id="PTHR34825">
    <property type="entry name" value="CONSERVED PROTEIN, WITH A WEAK D-GALACTARATE DEHYDRATASE/ALTRONATE HYDROLASE DOMAIN"/>
    <property type="match status" value="1"/>
</dbReference>
<dbReference type="RefSeq" id="WP_013766823.1">
    <property type="nucleotide sequence ID" value="NC_015510.1"/>
</dbReference>
<evidence type="ECO:0000259" key="1">
    <source>
        <dbReference type="Pfam" id="PF09820"/>
    </source>
</evidence>
<dbReference type="Proteomes" id="UP000008461">
    <property type="component" value="Chromosome"/>
</dbReference>
<dbReference type="OrthoDB" id="9776605at2"/>
<protein>
    <submittedName>
        <fullName evidence="2">AAA-ATPase</fullName>
    </submittedName>
</protein>
<dbReference type="InterPro" id="IPR018631">
    <property type="entry name" value="AAA-ATPase-like_dom"/>
</dbReference>
<proteinExistence type="predicted"/>
<dbReference type="AlphaFoldDB" id="F4KS40"/>
<dbReference type="Pfam" id="PF09820">
    <property type="entry name" value="AAA-ATPase_like"/>
    <property type="match status" value="1"/>
</dbReference>
<dbReference type="InterPro" id="IPR012547">
    <property type="entry name" value="PDDEXK_9"/>
</dbReference>
<reference evidence="2 3" key="1">
    <citation type="journal article" date="2011" name="Stand. Genomic Sci.">
        <title>Complete genome sequence of Haliscomenobacter hydrossis type strain (O).</title>
        <authorList>
            <consortium name="US DOE Joint Genome Institute (JGI-PGF)"/>
            <person name="Daligault H."/>
            <person name="Lapidus A."/>
            <person name="Zeytun A."/>
            <person name="Nolan M."/>
            <person name="Lucas S."/>
            <person name="Del Rio T.G."/>
            <person name="Tice H."/>
            <person name="Cheng J.F."/>
            <person name="Tapia R."/>
            <person name="Han C."/>
            <person name="Goodwin L."/>
            <person name="Pitluck S."/>
            <person name="Liolios K."/>
            <person name="Pagani I."/>
            <person name="Ivanova N."/>
            <person name="Huntemann M."/>
            <person name="Mavromatis K."/>
            <person name="Mikhailova N."/>
            <person name="Pati A."/>
            <person name="Chen A."/>
            <person name="Palaniappan K."/>
            <person name="Land M."/>
            <person name="Hauser L."/>
            <person name="Brambilla E.M."/>
            <person name="Rohde M."/>
            <person name="Verbarg S."/>
            <person name="Goker M."/>
            <person name="Bristow J."/>
            <person name="Eisen J.A."/>
            <person name="Markowitz V."/>
            <person name="Hugenholtz P."/>
            <person name="Kyrpides N.C."/>
            <person name="Klenk H.P."/>
            <person name="Woyke T."/>
        </authorList>
    </citation>
    <scope>NUCLEOTIDE SEQUENCE [LARGE SCALE GENOMIC DNA]</scope>
    <source>
        <strain evidence="3">ATCC 27775 / DSM 1100 / LMG 10767 / O</strain>
    </source>
</reference>
<dbReference type="KEGG" id="hhy:Halhy_4443"/>
<gene>
    <name evidence="2" type="ordered locus">Halhy_4443</name>
</gene>
<name>F4KS40_HALH1</name>
<dbReference type="PANTHER" id="PTHR34825:SF1">
    <property type="entry name" value="AAA-ATPASE-LIKE DOMAIN-CONTAINING PROTEIN"/>
    <property type="match status" value="1"/>
</dbReference>
<dbReference type="STRING" id="760192.Halhy_4443"/>
<keyword evidence="3" id="KW-1185">Reference proteome</keyword>
<dbReference type="Pfam" id="PF08011">
    <property type="entry name" value="PDDEXK_9"/>
    <property type="match status" value="1"/>
</dbReference>
<feature type="domain" description="AAA-ATPase-like" evidence="1">
    <location>
        <begin position="6"/>
        <end position="200"/>
    </location>
</feature>
<dbReference type="EMBL" id="CP002691">
    <property type="protein sequence ID" value="AEE52285.1"/>
    <property type="molecule type" value="Genomic_DNA"/>
</dbReference>
<evidence type="ECO:0000313" key="2">
    <source>
        <dbReference type="EMBL" id="AEE52285.1"/>
    </source>
</evidence>